<reference evidence="3" key="1">
    <citation type="journal article" date="2019" name="Int. J. Syst. Evol. Microbiol.">
        <title>The Global Catalogue of Microorganisms (GCM) 10K type strain sequencing project: providing services to taxonomists for standard genome sequencing and annotation.</title>
        <authorList>
            <consortium name="The Broad Institute Genomics Platform"/>
            <consortium name="The Broad Institute Genome Sequencing Center for Infectious Disease"/>
            <person name="Wu L."/>
            <person name="Ma J."/>
        </authorList>
    </citation>
    <scope>NUCLEOTIDE SEQUENCE [LARGE SCALE GENOMIC DNA]</scope>
    <source>
        <strain evidence="3">JCM 17939</strain>
    </source>
</reference>
<evidence type="ECO:0000313" key="2">
    <source>
        <dbReference type="EMBL" id="GAA4629130.1"/>
    </source>
</evidence>
<organism evidence="2 3">
    <name type="scientific">Actinoallomurus vinaceus</name>
    <dbReference type="NCBI Taxonomy" id="1080074"/>
    <lineage>
        <taxon>Bacteria</taxon>
        <taxon>Bacillati</taxon>
        <taxon>Actinomycetota</taxon>
        <taxon>Actinomycetes</taxon>
        <taxon>Streptosporangiales</taxon>
        <taxon>Thermomonosporaceae</taxon>
        <taxon>Actinoallomurus</taxon>
    </lineage>
</organism>
<gene>
    <name evidence="2" type="ORF">GCM10023196_048550</name>
</gene>
<dbReference type="InterPro" id="IPR036259">
    <property type="entry name" value="MFS_trans_sf"/>
</dbReference>
<evidence type="ECO:0000256" key="1">
    <source>
        <dbReference type="SAM" id="Phobius"/>
    </source>
</evidence>
<keyword evidence="1" id="KW-1133">Transmembrane helix</keyword>
<sequence length="78" mass="8373">MIKVSFRQAVTPDRLLGRMNATMRFVLTGALALGAALAGLLGEFVGIRAALWAGAALFATVWVPIFFSPLRTRKDLPA</sequence>
<evidence type="ECO:0008006" key="4">
    <source>
        <dbReference type="Google" id="ProtNLM"/>
    </source>
</evidence>
<keyword evidence="1" id="KW-0472">Membrane</keyword>
<dbReference type="EMBL" id="BAABHK010000006">
    <property type="protein sequence ID" value="GAA4629130.1"/>
    <property type="molecule type" value="Genomic_DNA"/>
</dbReference>
<accession>A0ABP8UD57</accession>
<keyword evidence="1" id="KW-0812">Transmembrane</keyword>
<comment type="caution">
    <text evidence="2">The sequence shown here is derived from an EMBL/GenBank/DDBJ whole genome shotgun (WGS) entry which is preliminary data.</text>
</comment>
<feature type="transmembrane region" description="Helical" evidence="1">
    <location>
        <begin position="21"/>
        <end position="41"/>
    </location>
</feature>
<dbReference type="SUPFAM" id="SSF103473">
    <property type="entry name" value="MFS general substrate transporter"/>
    <property type="match status" value="1"/>
</dbReference>
<feature type="transmembrane region" description="Helical" evidence="1">
    <location>
        <begin position="47"/>
        <end position="67"/>
    </location>
</feature>
<dbReference type="Gene3D" id="1.20.1250.20">
    <property type="entry name" value="MFS general substrate transporter like domains"/>
    <property type="match status" value="1"/>
</dbReference>
<keyword evidence="3" id="KW-1185">Reference proteome</keyword>
<proteinExistence type="predicted"/>
<name>A0ABP8UD57_9ACTN</name>
<dbReference type="Proteomes" id="UP001501442">
    <property type="component" value="Unassembled WGS sequence"/>
</dbReference>
<protein>
    <recommendedName>
        <fullName evidence="4">Major facilitator superfamily (MFS) profile domain-containing protein</fullName>
    </recommendedName>
</protein>
<evidence type="ECO:0000313" key="3">
    <source>
        <dbReference type="Proteomes" id="UP001501442"/>
    </source>
</evidence>